<reference evidence="2 3" key="1">
    <citation type="submission" date="2015-10" db="EMBL/GenBank/DDBJ databases">
        <title>Butyribacter intestini gen. nov., sp. nov., a butyric acid-producing bacterium of the family Lachnospiraceae isolated from the human faeces.</title>
        <authorList>
            <person name="Zou Y."/>
            <person name="Xue W."/>
            <person name="Luo G."/>
            <person name="Lv M."/>
        </authorList>
    </citation>
    <scope>NUCLEOTIDE SEQUENCE [LARGE SCALE GENOMIC DNA]</scope>
    <source>
        <strain evidence="2 3">TF01-11</strain>
    </source>
</reference>
<dbReference type="Pfam" id="PF09983">
    <property type="entry name" value="JetD_C"/>
    <property type="match status" value="1"/>
</dbReference>
<feature type="domain" description="Wadjet protein JetD C-terminal" evidence="1">
    <location>
        <begin position="184"/>
        <end position="297"/>
    </location>
</feature>
<evidence type="ECO:0000313" key="2">
    <source>
        <dbReference type="EMBL" id="KQC86929.1"/>
    </source>
</evidence>
<dbReference type="InterPro" id="IPR024534">
    <property type="entry name" value="JetD_C"/>
</dbReference>
<proteinExistence type="predicted"/>
<organism evidence="2 3">
    <name type="scientific">Butyribacter intestini</name>
    <dbReference type="NCBI Taxonomy" id="1703332"/>
    <lineage>
        <taxon>Bacteria</taxon>
        <taxon>Bacillati</taxon>
        <taxon>Bacillota</taxon>
        <taxon>Clostridia</taxon>
        <taxon>Lachnospirales</taxon>
        <taxon>Lachnospiraceae</taxon>
        <taxon>Butyribacter</taxon>
    </lineage>
</organism>
<accession>A0AAW3JWD0</accession>
<comment type="caution">
    <text evidence="2">The sequence shown here is derived from an EMBL/GenBank/DDBJ whole genome shotgun (WGS) entry which is preliminary data.</text>
</comment>
<sequence>MENIILKSKEKSILEKFMAGVDSYKILCDYIAEKSKTGEFVPIKNSGLNGKNPPLYNVYWQIEEEKESNEFDDELNFKLSPKLSMEYYKKHIEQYRKDRDAILKLSEFLKNDSDKLIRSESVNERSFEIWGDEKFIKGGNENRGKNKNEGRGQGKRILKNLGIELSDLNVYETPEPFVSYIYDRTAPQNVLIIENKDTFYTVRKYMQETGKNEILGKRFGTVIFGSGKKAVSSFRDFEFTAEKYLADSKNRFFYFGDMDYEGIGIYENLAEVFKEKRKEHIFKEETQLEPFKEAYVRMYEKAEKIGFDKLPVTKEKQNRNIGHIFSDFFGKEIWERFERLLMTEKYIPQEIINVWDMDV</sequence>
<keyword evidence="3" id="KW-1185">Reference proteome</keyword>
<protein>
    <recommendedName>
        <fullName evidence="1">Wadjet protein JetD C-terminal domain-containing protein</fullName>
    </recommendedName>
</protein>
<dbReference type="AlphaFoldDB" id="A0AAW3JWD0"/>
<name>A0AAW3JWD0_9FIRM</name>
<gene>
    <name evidence="2" type="ORF">APZ18_06350</name>
</gene>
<evidence type="ECO:0000313" key="3">
    <source>
        <dbReference type="Proteomes" id="UP000050833"/>
    </source>
</evidence>
<dbReference type="EMBL" id="LLKB01000001">
    <property type="protein sequence ID" value="KQC86929.1"/>
    <property type="molecule type" value="Genomic_DNA"/>
</dbReference>
<evidence type="ECO:0000259" key="1">
    <source>
        <dbReference type="Pfam" id="PF09983"/>
    </source>
</evidence>
<dbReference type="Proteomes" id="UP000050833">
    <property type="component" value="Unassembled WGS sequence"/>
</dbReference>